<feature type="transmembrane region" description="Helical" evidence="1">
    <location>
        <begin position="90"/>
        <end position="115"/>
    </location>
</feature>
<sequence>MEPYSPRIAVKLLTAANTQREHYGMGANYLIVLALQLLEAATSLTTKPKPVQLFEMGILRSSSCVGPLQHFLTCANVDYSIQFKFTGATILIIVGTRAVIFIVFLGRLGIVVLHLSTIGLSSYLSK</sequence>
<keyword evidence="3" id="KW-1185">Reference proteome</keyword>
<evidence type="ECO:0000313" key="3">
    <source>
        <dbReference type="Proteomes" id="UP000249390"/>
    </source>
</evidence>
<keyword evidence="1" id="KW-1133">Transmembrane helix</keyword>
<gene>
    <name evidence="2" type="ORF">DM860_016463</name>
</gene>
<evidence type="ECO:0000313" key="2">
    <source>
        <dbReference type="EMBL" id="RAL44217.1"/>
    </source>
</evidence>
<keyword evidence="1" id="KW-0472">Membrane</keyword>
<comment type="caution">
    <text evidence="2">The sequence shown here is derived from an EMBL/GenBank/DDBJ whole genome shotgun (WGS) entry which is preliminary data.</text>
</comment>
<organism evidence="2 3">
    <name type="scientific">Cuscuta australis</name>
    <dbReference type="NCBI Taxonomy" id="267555"/>
    <lineage>
        <taxon>Eukaryota</taxon>
        <taxon>Viridiplantae</taxon>
        <taxon>Streptophyta</taxon>
        <taxon>Embryophyta</taxon>
        <taxon>Tracheophyta</taxon>
        <taxon>Spermatophyta</taxon>
        <taxon>Magnoliopsida</taxon>
        <taxon>eudicotyledons</taxon>
        <taxon>Gunneridae</taxon>
        <taxon>Pentapetalae</taxon>
        <taxon>asterids</taxon>
        <taxon>lamiids</taxon>
        <taxon>Solanales</taxon>
        <taxon>Convolvulaceae</taxon>
        <taxon>Cuscuteae</taxon>
        <taxon>Cuscuta</taxon>
        <taxon>Cuscuta subgen. Grammica</taxon>
        <taxon>Cuscuta sect. Cleistogrammica</taxon>
    </lineage>
</organism>
<keyword evidence="1" id="KW-0812">Transmembrane</keyword>
<dbReference type="AlphaFoldDB" id="A0A328DEQ1"/>
<proteinExistence type="predicted"/>
<evidence type="ECO:0000256" key="1">
    <source>
        <dbReference type="SAM" id="Phobius"/>
    </source>
</evidence>
<dbReference type="EMBL" id="NQVE01000147">
    <property type="protein sequence ID" value="RAL44217.1"/>
    <property type="molecule type" value="Genomic_DNA"/>
</dbReference>
<name>A0A328DEQ1_9ASTE</name>
<reference evidence="2 3" key="1">
    <citation type="submission" date="2018-06" db="EMBL/GenBank/DDBJ databases">
        <title>The Genome of Cuscuta australis (Dodder) Provides Insight into the Evolution of Plant Parasitism.</title>
        <authorList>
            <person name="Liu H."/>
        </authorList>
    </citation>
    <scope>NUCLEOTIDE SEQUENCE [LARGE SCALE GENOMIC DNA]</scope>
    <source>
        <strain evidence="3">cv. Yunnan</strain>
        <tissue evidence="2">Vines</tissue>
    </source>
</reference>
<protein>
    <submittedName>
        <fullName evidence="2">Uncharacterized protein</fullName>
    </submittedName>
</protein>
<dbReference type="Proteomes" id="UP000249390">
    <property type="component" value="Unassembled WGS sequence"/>
</dbReference>
<accession>A0A328DEQ1</accession>